<keyword evidence="1" id="KW-1133">Transmembrane helix</keyword>
<accession>A0A1F5G256</accession>
<dbReference type="AlphaFoldDB" id="A0A1F5G256"/>
<evidence type="ECO:0000313" key="2">
    <source>
        <dbReference type="EMBL" id="OGD85961.1"/>
    </source>
</evidence>
<evidence type="ECO:0000313" key="3">
    <source>
        <dbReference type="Proteomes" id="UP000176317"/>
    </source>
</evidence>
<keyword evidence="1" id="KW-0472">Membrane</keyword>
<dbReference type="Proteomes" id="UP000176317">
    <property type="component" value="Unassembled WGS sequence"/>
</dbReference>
<comment type="caution">
    <text evidence="2">The sequence shown here is derived from an EMBL/GenBank/DDBJ whole genome shotgun (WGS) entry which is preliminary data.</text>
</comment>
<name>A0A1F5G256_9BACT</name>
<protein>
    <submittedName>
        <fullName evidence="2">Uncharacterized protein</fullName>
    </submittedName>
</protein>
<evidence type="ECO:0000256" key="1">
    <source>
        <dbReference type="SAM" id="Phobius"/>
    </source>
</evidence>
<proteinExistence type="predicted"/>
<sequence length="207" mass="23961">MQKKILISLGIILIIFIVVFIYAFIISFKVVKQNTDKINADLKQQFQSIVRIPEVIPPSYKGFDKTVYLWEMETIENEVTTVIFTHDTGLSRYQDKIIATLKMPEGQDPSLFVKVMPAVVSDNQALQSAQNLEAQNLGPNKQIGYNGLKTYTISENSPQVTQIVWEFDKEKLTENSQKYYNKLYKYSEFTLKILYEIQSRTLLFLKP</sequence>
<keyword evidence="1" id="KW-0812">Transmembrane</keyword>
<feature type="transmembrane region" description="Helical" evidence="1">
    <location>
        <begin position="6"/>
        <end position="28"/>
    </location>
</feature>
<dbReference type="EMBL" id="MFAT01000050">
    <property type="protein sequence ID" value="OGD85961.1"/>
    <property type="molecule type" value="Genomic_DNA"/>
</dbReference>
<reference evidence="2 3" key="1">
    <citation type="journal article" date="2016" name="Nat. Commun.">
        <title>Thousands of microbial genomes shed light on interconnected biogeochemical processes in an aquifer system.</title>
        <authorList>
            <person name="Anantharaman K."/>
            <person name="Brown C.T."/>
            <person name="Hug L.A."/>
            <person name="Sharon I."/>
            <person name="Castelle C.J."/>
            <person name="Probst A.J."/>
            <person name="Thomas B.C."/>
            <person name="Singh A."/>
            <person name="Wilkins M.J."/>
            <person name="Karaoz U."/>
            <person name="Brodie E.L."/>
            <person name="Williams K.H."/>
            <person name="Hubbard S.S."/>
            <person name="Banfield J.F."/>
        </authorList>
    </citation>
    <scope>NUCLEOTIDE SEQUENCE [LARGE SCALE GENOMIC DNA]</scope>
</reference>
<organism evidence="2 3">
    <name type="scientific">Candidatus Curtissbacteria bacterium RBG_13_35_7</name>
    <dbReference type="NCBI Taxonomy" id="1797705"/>
    <lineage>
        <taxon>Bacteria</taxon>
        <taxon>Candidatus Curtissiibacteriota</taxon>
    </lineage>
</organism>
<gene>
    <name evidence="2" type="ORF">A2164_00435</name>
</gene>